<dbReference type="Proteomes" id="UP000182237">
    <property type="component" value="Chromosome I"/>
</dbReference>
<organism evidence="1 2">
    <name type="scientific">Corynebacterium timonense</name>
    <dbReference type="NCBI Taxonomy" id="441500"/>
    <lineage>
        <taxon>Bacteria</taxon>
        <taxon>Bacillati</taxon>
        <taxon>Actinomycetota</taxon>
        <taxon>Actinomycetes</taxon>
        <taxon>Mycobacteriales</taxon>
        <taxon>Corynebacteriaceae</taxon>
        <taxon>Corynebacterium</taxon>
    </lineage>
</organism>
<accession>A0A1H1U224</accession>
<dbReference type="AlphaFoldDB" id="A0A1H1U224"/>
<name>A0A1H1U224_9CORY</name>
<gene>
    <name evidence="1" type="ORF">SAMN04488539_2124</name>
</gene>
<keyword evidence="2" id="KW-1185">Reference proteome</keyword>
<reference evidence="1 2" key="1">
    <citation type="submission" date="2016-10" db="EMBL/GenBank/DDBJ databases">
        <authorList>
            <person name="de Groot N.N."/>
        </authorList>
    </citation>
    <scope>NUCLEOTIDE SEQUENCE [LARGE SCALE GENOMIC DNA]</scope>
    <source>
        <strain evidence="1 2">DSM 45434</strain>
    </source>
</reference>
<sequence length="38" mass="4091">MFEIIIDSVSQLFAALVNVVKVPLGLGEQLSSTLSSRK</sequence>
<evidence type="ECO:0000313" key="2">
    <source>
        <dbReference type="Proteomes" id="UP000182237"/>
    </source>
</evidence>
<evidence type="ECO:0000313" key="1">
    <source>
        <dbReference type="EMBL" id="SDS66306.1"/>
    </source>
</evidence>
<protein>
    <submittedName>
        <fullName evidence="1">Uncharacterized protein</fullName>
    </submittedName>
</protein>
<dbReference type="EMBL" id="LT629765">
    <property type="protein sequence ID" value="SDS66306.1"/>
    <property type="molecule type" value="Genomic_DNA"/>
</dbReference>
<proteinExistence type="predicted"/>